<protein>
    <submittedName>
        <fullName evidence="1">VOC family protein</fullName>
    </submittedName>
</protein>
<evidence type="ECO:0000313" key="1">
    <source>
        <dbReference type="EMBL" id="HHL42664.1"/>
    </source>
</evidence>
<proteinExistence type="predicted"/>
<reference evidence="1" key="1">
    <citation type="journal article" date="2020" name="mSystems">
        <title>Genome- and Community-Level Interaction Insights into Carbon Utilization and Element Cycling Functions of Hydrothermarchaeota in Hydrothermal Sediment.</title>
        <authorList>
            <person name="Zhou Z."/>
            <person name="Liu Y."/>
            <person name="Xu W."/>
            <person name="Pan J."/>
            <person name="Luo Z.H."/>
            <person name="Li M."/>
        </authorList>
    </citation>
    <scope>NUCLEOTIDE SEQUENCE [LARGE SCALE GENOMIC DNA]</scope>
    <source>
        <strain evidence="1">HyVt-485</strain>
    </source>
</reference>
<dbReference type="SUPFAM" id="SSF54593">
    <property type="entry name" value="Glyoxalase/Bleomycin resistance protein/Dihydroxybiphenyl dioxygenase"/>
    <property type="match status" value="1"/>
</dbReference>
<feature type="non-terminal residue" evidence="1">
    <location>
        <position position="1"/>
    </location>
</feature>
<accession>A0A7C5R083</accession>
<name>A0A7C5R083_9PROT</name>
<gene>
    <name evidence="1" type="ORF">ENJ42_03520</name>
</gene>
<dbReference type="EMBL" id="DRMJ01000171">
    <property type="protein sequence ID" value="HHL42664.1"/>
    <property type="molecule type" value="Genomic_DNA"/>
</dbReference>
<organism evidence="1">
    <name type="scientific">Hellea balneolensis</name>
    <dbReference type="NCBI Taxonomy" id="287478"/>
    <lineage>
        <taxon>Bacteria</taxon>
        <taxon>Pseudomonadati</taxon>
        <taxon>Pseudomonadota</taxon>
        <taxon>Alphaproteobacteria</taxon>
        <taxon>Maricaulales</taxon>
        <taxon>Robiginitomaculaceae</taxon>
        <taxon>Hellea</taxon>
    </lineage>
</organism>
<dbReference type="Gene3D" id="3.10.180.10">
    <property type="entry name" value="2,3-Dihydroxybiphenyl 1,2-Dioxygenase, domain 1"/>
    <property type="match status" value="1"/>
</dbReference>
<comment type="caution">
    <text evidence="1">The sequence shown here is derived from an EMBL/GenBank/DDBJ whole genome shotgun (WGS) entry which is preliminary data.</text>
</comment>
<dbReference type="AlphaFoldDB" id="A0A7C5R083"/>
<dbReference type="Proteomes" id="UP000885830">
    <property type="component" value="Unassembled WGS sequence"/>
</dbReference>
<dbReference type="InterPro" id="IPR029068">
    <property type="entry name" value="Glyas_Bleomycin-R_OHBP_Dase"/>
</dbReference>
<sequence>DEGAAGPRGNGEFYAGYFRDLDGNKFNFFCMPEQ</sequence>